<dbReference type="PANTHER" id="PTHR23155:SF1228">
    <property type="entry name" value="NB-ARC DOMAIN CONTAINING PROTEIN, EXPRESSED"/>
    <property type="match status" value="1"/>
</dbReference>
<keyword evidence="6" id="KW-0067">ATP-binding</keyword>
<dbReference type="InParanoid" id="M1A877"/>
<keyword evidence="4" id="KW-0547">Nucleotide-binding</keyword>
<evidence type="ECO:0000256" key="1">
    <source>
        <dbReference type="ARBA" id="ARBA00008894"/>
    </source>
</evidence>
<evidence type="ECO:0000313" key="9">
    <source>
        <dbReference type="Proteomes" id="UP000011115"/>
    </source>
</evidence>
<keyword evidence="5" id="KW-0611">Plant defense</keyword>
<dbReference type="PaxDb" id="4113-PGSC0003DMT400016828"/>
<keyword evidence="2" id="KW-0433">Leucine-rich repeat</keyword>
<dbReference type="Proteomes" id="UP000011115">
    <property type="component" value="Unassembled WGS sequence"/>
</dbReference>
<evidence type="ECO:0000256" key="5">
    <source>
        <dbReference type="ARBA" id="ARBA00022821"/>
    </source>
</evidence>
<evidence type="ECO:0000256" key="2">
    <source>
        <dbReference type="ARBA" id="ARBA00022614"/>
    </source>
</evidence>
<dbReference type="InterPro" id="IPR036388">
    <property type="entry name" value="WH-like_DNA-bd_sf"/>
</dbReference>
<evidence type="ECO:0000256" key="3">
    <source>
        <dbReference type="ARBA" id="ARBA00022737"/>
    </source>
</evidence>
<dbReference type="Pfam" id="PF23559">
    <property type="entry name" value="WHD_DRP"/>
    <property type="match status" value="1"/>
</dbReference>
<dbReference type="Gene3D" id="1.10.10.10">
    <property type="entry name" value="Winged helix-like DNA-binding domain superfamily/Winged helix DNA-binding domain"/>
    <property type="match status" value="1"/>
</dbReference>
<evidence type="ECO:0000259" key="7">
    <source>
        <dbReference type="Pfam" id="PF23559"/>
    </source>
</evidence>
<dbReference type="FunFam" id="1.10.10.10:FF:000322">
    <property type="entry name" value="Probable disease resistance protein At1g63360"/>
    <property type="match status" value="1"/>
</dbReference>
<dbReference type="AlphaFoldDB" id="M1A877"/>
<feature type="domain" description="Disease resistance protein winged helix" evidence="7">
    <location>
        <begin position="49"/>
        <end position="120"/>
    </location>
</feature>
<evidence type="ECO:0000256" key="4">
    <source>
        <dbReference type="ARBA" id="ARBA00022741"/>
    </source>
</evidence>
<dbReference type="InterPro" id="IPR044974">
    <property type="entry name" value="Disease_R_plants"/>
</dbReference>
<keyword evidence="3" id="KW-0677">Repeat</keyword>
<comment type="similarity">
    <text evidence="1">Belongs to the disease resistance NB-LRR family.</text>
</comment>
<sequence>MEESWWNEVKDALFDYLDSESEEYSLATMQLSFDNLPHCLKPCLLYMGMFSEDARIPASKLISLWIAEGFVENTESGRLMEEEAEGYLMDLISSNVVIVSKKGYNGKVKCCQVHDVVHHFCLEKSREEKFMLAVKGQYIQFQPLDWKGS</sequence>
<name>M1A877_SOLTU</name>
<keyword evidence="9" id="KW-1185">Reference proteome</keyword>
<proteinExistence type="inferred from homology"/>
<evidence type="ECO:0000256" key="6">
    <source>
        <dbReference type="ARBA" id="ARBA00022840"/>
    </source>
</evidence>
<dbReference type="OMA" id="WIRIWIA"/>
<dbReference type="Gramene" id="PGSC0003DMT400016828">
    <property type="protein sequence ID" value="PGSC0003DMT400016828"/>
    <property type="gene ID" value="PGSC0003DMG400006581"/>
</dbReference>
<evidence type="ECO:0000313" key="8">
    <source>
        <dbReference type="EnsemblPlants" id="PGSC0003DMT400016828"/>
    </source>
</evidence>
<dbReference type="EnsemblPlants" id="PGSC0003DMT400016828">
    <property type="protein sequence ID" value="PGSC0003DMT400016828"/>
    <property type="gene ID" value="PGSC0003DMG400006581"/>
</dbReference>
<reference evidence="9" key="1">
    <citation type="journal article" date="2011" name="Nature">
        <title>Genome sequence and analysis of the tuber crop potato.</title>
        <authorList>
            <consortium name="The Potato Genome Sequencing Consortium"/>
        </authorList>
    </citation>
    <scope>NUCLEOTIDE SEQUENCE [LARGE SCALE GENOMIC DNA]</scope>
    <source>
        <strain evidence="9">cv. DM1-3 516 R44</strain>
    </source>
</reference>
<dbReference type="eggNOG" id="KOG4658">
    <property type="taxonomic scope" value="Eukaryota"/>
</dbReference>
<reference evidence="8" key="2">
    <citation type="submission" date="2015-06" db="UniProtKB">
        <authorList>
            <consortium name="EnsemblPlants"/>
        </authorList>
    </citation>
    <scope>IDENTIFICATION</scope>
    <source>
        <strain evidence="8">DM1-3 516 R44</strain>
    </source>
</reference>
<dbReference type="PANTHER" id="PTHR23155">
    <property type="entry name" value="DISEASE RESISTANCE PROTEIN RP"/>
    <property type="match status" value="1"/>
</dbReference>
<dbReference type="GO" id="GO:0006952">
    <property type="term" value="P:defense response"/>
    <property type="evidence" value="ECO:0007669"/>
    <property type="project" value="UniProtKB-KW"/>
</dbReference>
<protein>
    <submittedName>
        <fullName evidence="8">Tospovirus resistance protein A</fullName>
    </submittedName>
</protein>
<dbReference type="InterPro" id="IPR058922">
    <property type="entry name" value="WHD_DRP"/>
</dbReference>
<dbReference type="GO" id="GO:0005524">
    <property type="term" value="F:ATP binding"/>
    <property type="evidence" value="ECO:0007669"/>
    <property type="project" value="UniProtKB-KW"/>
</dbReference>
<accession>M1A877</accession>
<dbReference type="HOGENOM" id="CLU_147017_0_0_1"/>
<organism evidence="8 9">
    <name type="scientific">Solanum tuberosum</name>
    <name type="common">Potato</name>
    <dbReference type="NCBI Taxonomy" id="4113"/>
    <lineage>
        <taxon>Eukaryota</taxon>
        <taxon>Viridiplantae</taxon>
        <taxon>Streptophyta</taxon>
        <taxon>Embryophyta</taxon>
        <taxon>Tracheophyta</taxon>
        <taxon>Spermatophyta</taxon>
        <taxon>Magnoliopsida</taxon>
        <taxon>eudicotyledons</taxon>
        <taxon>Gunneridae</taxon>
        <taxon>Pentapetalae</taxon>
        <taxon>asterids</taxon>
        <taxon>lamiids</taxon>
        <taxon>Solanales</taxon>
        <taxon>Solanaceae</taxon>
        <taxon>Solanoideae</taxon>
        <taxon>Solaneae</taxon>
        <taxon>Solanum</taxon>
    </lineage>
</organism>